<sequence>MNSNISLKKHIDPAIVSWEDETPDNKFIDAIAQHRVWYLELERNT</sequence>
<organism evidence="1 2">
    <name type="scientific">Chryseobacterium endophyticum</name>
    <dbReference type="NCBI Taxonomy" id="1854762"/>
    <lineage>
        <taxon>Bacteria</taxon>
        <taxon>Pseudomonadati</taxon>
        <taxon>Bacteroidota</taxon>
        <taxon>Flavobacteriia</taxon>
        <taxon>Flavobacteriales</taxon>
        <taxon>Weeksellaceae</taxon>
        <taxon>Chryseobacterium group</taxon>
        <taxon>Chryseobacterium</taxon>
    </lineage>
</organism>
<reference evidence="1 2" key="1">
    <citation type="submission" date="2024-04" db="EMBL/GenBank/DDBJ databases">
        <title>Genome sequencing and assembly of rice foliar adapted Chryseobacterium endophyticum OsEnb-ALM-A6.</title>
        <authorList>
            <person name="Kumar S."/>
            <person name="Javed M."/>
            <person name="Chouhan V."/>
            <person name="Charishma K."/>
            <person name="Patel A."/>
            <person name="Kumar M."/>
            <person name="Sahu K.P."/>
            <person name="Kumar A."/>
        </authorList>
    </citation>
    <scope>NUCLEOTIDE SEQUENCE [LARGE SCALE GENOMIC DNA]</scope>
    <source>
        <strain evidence="1 2">OsEnb-ALM-A6</strain>
    </source>
</reference>
<dbReference type="RefSeq" id="WP_345765660.1">
    <property type="nucleotide sequence ID" value="NZ_CP154834.1"/>
</dbReference>
<proteinExistence type="predicted"/>
<accession>A0AAU6WK64</accession>
<keyword evidence="2" id="KW-1185">Reference proteome</keyword>
<dbReference type="EMBL" id="CP154834">
    <property type="protein sequence ID" value="XAO73021.1"/>
    <property type="molecule type" value="Genomic_DNA"/>
</dbReference>
<dbReference type="AlphaFoldDB" id="A0AAU6WK64"/>
<gene>
    <name evidence="1" type="ORF">AAFP95_14500</name>
</gene>
<dbReference type="Proteomes" id="UP001463665">
    <property type="component" value="Chromosome"/>
</dbReference>
<evidence type="ECO:0000313" key="2">
    <source>
        <dbReference type="Proteomes" id="UP001463665"/>
    </source>
</evidence>
<name>A0AAU6WK64_9FLAO</name>
<evidence type="ECO:0000313" key="1">
    <source>
        <dbReference type="EMBL" id="XAO73021.1"/>
    </source>
</evidence>
<protein>
    <submittedName>
        <fullName evidence="1">Uncharacterized protein</fullName>
    </submittedName>
</protein>